<dbReference type="Proteomes" id="UP000039046">
    <property type="component" value="Unassembled WGS sequence"/>
</dbReference>
<protein>
    <recommendedName>
        <fullName evidence="7">Small ribosomal subunit protein mS29</fullName>
    </recommendedName>
</protein>
<reference evidence="8 9" key="1">
    <citation type="journal article" date="2015" name="Genome Announc.">
        <title>Draft Genome Sequence and Gene Annotation of the Entomopathogenic Fungus Verticillium hemipterigenum.</title>
        <authorList>
            <person name="Horn F."/>
            <person name="Habel A."/>
            <person name="Scharf D.H."/>
            <person name="Dworschak J."/>
            <person name="Brakhage A.A."/>
            <person name="Guthke R."/>
            <person name="Hertweck C."/>
            <person name="Linde J."/>
        </authorList>
    </citation>
    <scope>NUCLEOTIDE SEQUENCE [LARGE SCALE GENOMIC DNA]</scope>
</reference>
<name>A0A0A1TSF8_9HYPO</name>
<gene>
    <name evidence="8" type="ORF">VHEMI10586</name>
</gene>
<dbReference type="PIRSF" id="PIRSF036996">
    <property type="entry name" value="RSM23"/>
    <property type="match status" value="1"/>
</dbReference>
<dbReference type="EMBL" id="CDHN01000008">
    <property type="protein sequence ID" value="CEJ95083.1"/>
    <property type="molecule type" value="Genomic_DNA"/>
</dbReference>
<dbReference type="GO" id="GO:0032543">
    <property type="term" value="P:mitochondrial translation"/>
    <property type="evidence" value="ECO:0007669"/>
    <property type="project" value="InterPro"/>
</dbReference>
<dbReference type="Pfam" id="PF10236">
    <property type="entry name" value="DAP3"/>
    <property type="match status" value="1"/>
</dbReference>
<keyword evidence="3" id="KW-0809">Transit peptide</keyword>
<dbReference type="PANTHER" id="PTHR12810">
    <property type="entry name" value="MITOCHONDRIAL 28S RIBOSOMAL PROTEIN S29"/>
    <property type="match status" value="1"/>
</dbReference>
<dbReference type="GO" id="GO:0005763">
    <property type="term" value="C:mitochondrial small ribosomal subunit"/>
    <property type="evidence" value="ECO:0007669"/>
    <property type="project" value="InterPro"/>
</dbReference>
<accession>A0A0A1TSF8</accession>
<proteinExistence type="inferred from homology"/>
<evidence type="ECO:0000256" key="7">
    <source>
        <dbReference type="ARBA" id="ARBA00035140"/>
    </source>
</evidence>
<evidence type="ECO:0000313" key="8">
    <source>
        <dbReference type="EMBL" id="CEJ95083.1"/>
    </source>
</evidence>
<keyword evidence="4" id="KW-0689">Ribosomal protein</keyword>
<dbReference type="STRING" id="1531966.A0A0A1TSF8"/>
<evidence type="ECO:0000313" key="9">
    <source>
        <dbReference type="Proteomes" id="UP000039046"/>
    </source>
</evidence>
<dbReference type="InterPro" id="IPR019368">
    <property type="entry name" value="Ribosomal_mS29"/>
</dbReference>
<evidence type="ECO:0000256" key="6">
    <source>
        <dbReference type="ARBA" id="ARBA00023274"/>
    </source>
</evidence>
<comment type="subcellular location">
    <subcellularLocation>
        <location evidence="1">Mitochondrion</location>
    </subcellularLocation>
</comment>
<evidence type="ECO:0000256" key="4">
    <source>
        <dbReference type="ARBA" id="ARBA00022980"/>
    </source>
</evidence>
<comment type="similarity">
    <text evidence="2">Belongs to the mitochondrion-specific ribosomal protein mS29 family.</text>
</comment>
<keyword evidence="5" id="KW-0496">Mitochondrion</keyword>
<evidence type="ECO:0000256" key="5">
    <source>
        <dbReference type="ARBA" id="ARBA00023128"/>
    </source>
</evidence>
<keyword evidence="9" id="KW-1185">Reference proteome</keyword>
<dbReference type="HOGENOM" id="CLU_046315_1_0_1"/>
<sequence length="463" mass="50841">MATVNSLRVLLRPTIPMAPRIQPIFVAAAPFSTTRAAAASAAPSVKSRRDLPRKVKKNYKKKATAAPVKKPNPGERKAFRKRIQLSNNSALPVEGLEKLESTTMSQKENIGKVFGLSDAVVDQLRALEAFKTTQAWNLFRAPHVLVREETAKLIQQLEDSKASKKAAKIVLTGSRLSGKSLAMLQAMSHALLNEWVVVSIPEGQDLTNGNTEYSPIPDSQPMQYSQPVYIIKLLQNILKANKKVLSSLPVQEKSSFVGNLKEGASLADLIVNAKEGDAAWPSLQALWKELTLPGRPPVLFCLDGVSHINMMSDYRSPEFEPVHAHDLVVVRMFVDALAGKTKLPNGGAIIAATSGNNNHRHPSQELVLAQLEAGQAGKKDEIPTPDPYERKYDERVYESLKNVHVMRIEGMSVPETTTLMEYWGASGLLRSAITSNLVKEKWSLAGHGNVGELERAALRTMHM</sequence>
<evidence type="ECO:0000256" key="1">
    <source>
        <dbReference type="ARBA" id="ARBA00004173"/>
    </source>
</evidence>
<dbReference type="InterPro" id="IPR017082">
    <property type="entry name" value="Ribosomal_mS29_fun"/>
</dbReference>
<dbReference type="AlphaFoldDB" id="A0A0A1TSF8"/>
<evidence type="ECO:0000256" key="3">
    <source>
        <dbReference type="ARBA" id="ARBA00022946"/>
    </source>
</evidence>
<organism evidence="8 9">
    <name type="scientific">[Torrubiella] hemipterigena</name>
    <dbReference type="NCBI Taxonomy" id="1531966"/>
    <lineage>
        <taxon>Eukaryota</taxon>
        <taxon>Fungi</taxon>
        <taxon>Dikarya</taxon>
        <taxon>Ascomycota</taxon>
        <taxon>Pezizomycotina</taxon>
        <taxon>Sordariomycetes</taxon>
        <taxon>Hypocreomycetidae</taxon>
        <taxon>Hypocreales</taxon>
        <taxon>Clavicipitaceae</taxon>
        <taxon>Clavicipitaceae incertae sedis</taxon>
        <taxon>'Torrubiella' clade</taxon>
    </lineage>
</organism>
<keyword evidence="6" id="KW-0687">Ribonucleoprotein</keyword>
<evidence type="ECO:0000256" key="2">
    <source>
        <dbReference type="ARBA" id="ARBA00009863"/>
    </source>
</evidence>
<dbReference type="GO" id="GO:0003735">
    <property type="term" value="F:structural constituent of ribosome"/>
    <property type="evidence" value="ECO:0007669"/>
    <property type="project" value="TreeGrafter"/>
</dbReference>
<dbReference type="PANTHER" id="PTHR12810:SF0">
    <property type="entry name" value="SMALL RIBOSOMAL SUBUNIT PROTEIN MS29"/>
    <property type="match status" value="1"/>
</dbReference>